<feature type="non-terminal residue" evidence="1">
    <location>
        <position position="38"/>
    </location>
</feature>
<feature type="non-terminal residue" evidence="1">
    <location>
        <position position="1"/>
    </location>
</feature>
<gene>
    <name evidence="1" type="ORF">PSYJA_45096</name>
</gene>
<sequence length="38" mass="4075">VTVCLGMSIIYAFGGQAGRSWEVLMLGAAVARRRYTGL</sequence>
<evidence type="ECO:0000313" key="1">
    <source>
        <dbReference type="EMBL" id="EGH35842.1"/>
    </source>
</evidence>
<protein>
    <submittedName>
        <fullName evidence="1">Uncharacterized protein</fullName>
    </submittedName>
</protein>
<dbReference type="Proteomes" id="UP000004471">
    <property type="component" value="Unassembled WGS sequence"/>
</dbReference>
<evidence type="ECO:0000313" key="2">
    <source>
        <dbReference type="Proteomes" id="UP000004471"/>
    </source>
</evidence>
<organism evidence="1 2">
    <name type="scientific">Pseudomonas syringae pv. japonica str. M301072</name>
    <dbReference type="NCBI Taxonomy" id="629262"/>
    <lineage>
        <taxon>Bacteria</taxon>
        <taxon>Pseudomonadati</taxon>
        <taxon>Pseudomonadota</taxon>
        <taxon>Gammaproteobacteria</taxon>
        <taxon>Pseudomonadales</taxon>
        <taxon>Pseudomonadaceae</taxon>
        <taxon>Pseudomonas</taxon>
        <taxon>Pseudomonas syringae</taxon>
    </lineage>
</organism>
<comment type="caution">
    <text evidence="1">The sequence shown here is derived from an EMBL/GenBank/DDBJ whole genome shotgun (WGS) entry which is preliminary data.</text>
</comment>
<reference evidence="1 2" key="1">
    <citation type="journal article" date="2011" name="PLoS Pathog.">
        <title>Dynamic evolution of pathogenicity revealed by sequencing and comparative genomics of 19 Pseudomonas syringae isolates.</title>
        <authorList>
            <person name="Baltrus D.A."/>
            <person name="Nishimura M.T."/>
            <person name="Romanchuk A."/>
            <person name="Chang J.H."/>
            <person name="Mukhtar M.S."/>
            <person name="Cherkis K."/>
            <person name="Roach J."/>
            <person name="Grant S.R."/>
            <person name="Jones C.D."/>
            <person name="Dangl J.L."/>
        </authorList>
    </citation>
    <scope>NUCLEOTIDE SEQUENCE [LARGE SCALE GENOMIC DNA]</scope>
    <source>
        <strain evidence="2">M301072PT</strain>
    </source>
</reference>
<dbReference type="AlphaFoldDB" id="F3G050"/>
<dbReference type="HOGENOM" id="CLU_3337315_0_0_6"/>
<accession>F3G050</accession>
<name>F3G050_PSESX</name>
<dbReference type="EMBL" id="AEAH01004118">
    <property type="protein sequence ID" value="EGH35842.1"/>
    <property type="molecule type" value="Genomic_DNA"/>
</dbReference>
<proteinExistence type="predicted"/>